<dbReference type="Gene3D" id="3.40.50.1820">
    <property type="entry name" value="alpha/beta hydrolase"/>
    <property type="match status" value="1"/>
</dbReference>
<dbReference type="PRINTS" id="PR00412">
    <property type="entry name" value="EPOXHYDRLASE"/>
</dbReference>
<reference evidence="2 3" key="1">
    <citation type="submission" date="2007-10" db="EMBL/GenBank/DDBJ databases">
        <title>Complete sequence of Desulfococcus oleovorans Hxd3.</title>
        <authorList>
            <consortium name="US DOE Joint Genome Institute"/>
            <person name="Copeland A."/>
            <person name="Lucas S."/>
            <person name="Lapidus A."/>
            <person name="Barry K."/>
            <person name="Glavina del Rio T."/>
            <person name="Dalin E."/>
            <person name="Tice H."/>
            <person name="Pitluck S."/>
            <person name="Kiss H."/>
            <person name="Brettin T."/>
            <person name="Bruce D."/>
            <person name="Detter J.C."/>
            <person name="Han C."/>
            <person name="Schmutz J."/>
            <person name="Larimer F."/>
            <person name="Land M."/>
            <person name="Hauser L."/>
            <person name="Kyrpides N."/>
            <person name="Kim E."/>
            <person name="Wawrik B."/>
            <person name="Richardson P."/>
        </authorList>
    </citation>
    <scope>NUCLEOTIDE SEQUENCE [LARGE SCALE GENOMIC DNA]</scope>
    <source>
        <strain evidence="3">DSM 6200 / JCM 39069 / Hxd3</strain>
    </source>
</reference>
<dbReference type="EMBL" id="CP000859">
    <property type="protein sequence ID" value="ABW67393.1"/>
    <property type="molecule type" value="Genomic_DNA"/>
</dbReference>
<feature type="domain" description="AB hydrolase-1" evidence="1">
    <location>
        <begin position="40"/>
        <end position="281"/>
    </location>
</feature>
<dbReference type="PANTHER" id="PTHR43798">
    <property type="entry name" value="MONOACYLGLYCEROL LIPASE"/>
    <property type="match status" value="1"/>
</dbReference>
<evidence type="ECO:0000259" key="1">
    <source>
        <dbReference type="Pfam" id="PF00561"/>
    </source>
</evidence>
<dbReference type="InterPro" id="IPR029058">
    <property type="entry name" value="AB_hydrolase_fold"/>
</dbReference>
<dbReference type="Proteomes" id="UP000008561">
    <property type="component" value="Chromosome"/>
</dbReference>
<proteinExistence type="predicted"/>
<evidence type="ECO:0000313" key="2">
    <source>
        <dbReference type="EMBL" id="ABW67393.1"/>
    </source>
</evidence>
<dbReference type="OrthoDB" id="9804723at2"/>
<dbReference type="eggNOG" id="COG2267">
    <property type="taxonomic scope" value="Bacteria"/>
</dbReference>
<name>A8ZZZ3_DESOH</name>
<organism evidence="2 3">
    <name type="scientific">Desulfosudis oleivorans (strain DSM 6200 / JCM 39069 / Hxd3)</name>
    <name type="common">Desulfococcus oleovorans</name>
    <dbReference type="NCBI Taxonomy" id="96561"/>
    <lineage>
        <taxon>Bacteria</taxon>
        <taxon>Pseudomonadati</taxon>
        <taxon>Thermodesulfobacteriota</taxon>
        <taxon>Desulfobacteria</taxon>
        <taxon>Desulfobacterales</taxon>
        <taxon>Desulfosudaceae</taxon>
        <taxon>Desulfosudis</taxon>
    </lineage>
</organism>
<protein>
    <submittedName>
        <fullName evidence="2">Alpha/beta hydrolase fold</fullName>
    </submittedName>
</protein>
<dbReference type="KEGG" id="dol:Dole_1589"/>
<accession>A8ZZZ3</accession>
<dbReference type="SUPFAM" id="SSF53474">
    <property type="entry name" value="alpha/beta-Hydrolases"/>
    <property type="match status" value="1"/>
</dbReference>
<dbReference type="Pfam" id="PF00561">
    <property type="entry name" value="Abhydrolase_1"/>
    <property type="match status" value="1"/>
</dbReference>
<evidence type="ECO:0000313" key="3">
    <source>
        <dbReference type="Proteomes" id="UP000008561"/>
    </source>
</evidence>
<keyword evidence="2" id="KW-0378">Hydrolase</keyword>
<keyword evidence="3" id="KW-1185">Reference proteome</keyword>
<dbReference type="AlphaFoldDB" id="A8ZZZ3"/>
<dbReference type="HOGENOM" id="CLU_020336_50_5_7"/>
<dbReference type="InterPro" id="IPR000639">
    <property type="entry name" value="Epox_hydrolase-like"/>
</dbReference>
<dbReference type="STRING" id="96561.Dole_1589"/>
<gene>
    <name evidence="2" type="ordered locus">Dole_1589</name>
</gene>
<dbReference type="InterPro" id="IPR000073">
    <property type="entry name" value="AB_hydrolase_1"/>
</dbReference>
<dbReference type="GO" id="GO:0016787">
    <property type="term" value="F:hydrolase activity"/>
    <property type="evidence" value="ECO:0007669"/>
    <property type="project" value="UniProtKB-KW"/>
</dbReference>
<sequence length="297" mass="33005">MGRFFCACGRTEKRIWESKMAVFESNNASIYYEDTGAGAPVIAVHGLIENTAYWSLPGVTARLAGHYRVIAMDMRGHGRTVTTGDNPGYDADTVAGDIEALADYLGLDRFYLLTHSTGGFAGARWAMEHSDRLAGLVLTDTTSATCPFPGTPEERVIFFEKFAASFERQTWEEVIAYAKRKPFPFFRGIAEHPDNGAMWDMALEIIRRGDRNRIAAFVRSFYQDPDMKVEGLRQIRCPVLVLVGEKDDLFIEPGRVMAEAIPTCRHVVLEGVGHMTAIEAPDRLARELLDFLAACPG</sequence>
<dbReference type="InterPro" id="IPR050266">
    <property type="entry name" value="AB_hydrolase_sf"/>
</dbReference>